<sequence>MVAWTFCTSSPTGIVQGNRADANSFACEESTPPHGWSKLNSDGAQSGMHGSATWLVGMEWIGFTLLHFMRPAWQLVVN</sequence>
<evidence type="ECO:0000313" key="1">
    <source>
        <dbReference type="EMBL" id="KAK8531719.1"/>
    </source>
</evidence>
<name>A0ABR2D6T9_9ROSI</name>
<reference evidence="1 2" key="1">
    <citation type="journal article" date="2024" name="G3 (Bethesda)">
        <title>Genome assembly of Hibiscus sabdariffa L. provides insights into metabolisms of medicinal natural products.</title>
        <authorList>
            <person name="Kim T."/>
        </authorList>
    </citation>
    <scope>NUCLEOTIDE SEQUENCE [LARGE SCALE GENOMIC DNA]</scope>
    <source>
        <strain evidence="1">TK-2024</strain>
        <tissue evidence="1">Old leaves</tissue>
    </source>
</reference>
<evidence type="ECO:0000313" key="2">
    <source>
        <dbReference type="Proteomes" id="UP001472677"/>
    </source>
</evidence>
<dbReference type="Proteomes" id="UP001472677">
    <property type="component" value="Unassembled WGS sequence"/>
</dbReference>
<organism evidence="1 2">
    <name type="scientific">Hibiscus sabdariffa</name>
    <name type="common">roselle</name>
    <dbReference type="NCBI Taxonomy" id="183260"/>
    <lineage>
        <taxon>Eukaryota</taxon>
        <taxon>Viridiplantae</taxon>
        <taxon>Streptophyta</taxon>
        <taxon>Embryophyta</taxon>
        <taxon>Tracheophyta</taxon>
        <taxon>Spermatophyta</taxon>
        <taxon>Magnoliopsida</taxon>
        <taxon>eudicotyledons</taxon>
        <taxon>Gunneridae</taxon>
        <taxon>Pentapetalae</taxon>
        <taxon>rosids</taxon>
        <taxon>malvids</taxon>
        <taxon>Malvales</taxon>
        <taxon>Malvaceae</taxon>
        <taxon>Malvoideae</taxon>
        <taxon>Hibiscus</taxon>
    </lineage>
</organism>
<gene>
    <name evidence="1" type="ORF">V6N12_053182</name>
</gene>
<proteinExistence type="predicted"/>
<keyword evidence="2" id="KW-1185">Reference proteome</keyword>
<comment type="caution">
    <text evidence="1">The sequence shown here is derived from an EMBL/GenBank/DDBJ whole genome shotgun (WGS) entry which is preliminary data.</text>
</comment>
<protein>
    <submittedName>
        <fullName evidence="1">Uncharacterized protein</fullName>
    </submittedName>
</protein>
<dbReference type="EMBL" id="JBBPBM010000034">
    <property type="protein sequence ID" value="KAK8531719.1"/>
    <property type="molecule type" value="Genomic_DNA"/>
</dbReference>
<accession>A0ABR2D6T9</accession>